<dbReference type="Pfam" id="PF17773">
    <property type="entry name" value="UPF0176_N"/>
    <property type="match status" value="1"/>
</dbReference>
<proteinExistence type="predicted"/>
<evidence type="ECO:0000259" key="2">
    <source>
        <dbReference type="PROSITE" id="PS50206"/>
    </source>
</evidence>
<dbReference type="SMART" id="SM00450">
    <property type="entry name" value="RHOD"/>
    <property type="match status" value="1"/>
</dbReference>
<feature type="transmembrane region" description="Helical" evidence="1">
    <location>
        <begin position="889"/>
        <end position="909"/>
    </location>
</feature>
<dbReference type="InterPro" id="IPR001763">
    <property type="entry name" value="Rhodanese-like_dom"/>
</dbReference>
<dbReference type="InterPro" id="IPR020936">
    <property type="entry name" value="TrhO"/>
</dbReference>
<dbReference type="InterPro" id="IPR025067">
    <property type="entry name" value="DUF4079"/>
</dbReference>
<dbReference type="Pfam" id="PF13301">
    <property type="entry name" value="DUF4079"/>
    <property type="match status" value="1"/>
</dbReference>
<evidence type="ECO:0000313" key="3">
    <source>
        <dbReference type="EMBL" id="OAE27710.1"/>
    </source>
</evidence>
<dbReference type="PROSITE" id="PS50206">
    <property type="entry name" value="RHODANESE_3"/>
    <property type="match status" value="1"/>
</dbReference>
<dbReference type="Pfam" id="PF12368">
    <property type="entry name" value="Rhodanese_C"/>
    <property type="match status" value="1"/>
</dbReference>
<accession>A0A176W3U7</accession>
<feature type="transmembrane region" description="Helical" evidence="1">
    <location>
        <begin position="950"/>
        <end position="974"/>
    </location>
</feature>
<dbReference type="Gene3D" id="3.40.250.10">
    <property type="entry name" value="Rhodanese-like domain"/>
    <property type="match status" value="1"/>
</dbReference>
<keyword evidence="1" id="KW-1133">Transmembrane helix</keyword>
<dbReference type="SUPFAM" id="SSF52821">
    <property type="entry name" value="Rhodanese/Cell cycle control phosphatase"/>
    <property type="match status" value="1"/>
</dbReference>
<dbReference type="InterPro" id="IPR040503">
    <property type="entry name" value="TRHO_N"/>
</dbReference>
<protein>
    <recommendedName>
        <fullName evidence="2">Rhodanese domain-containing protein</fullName>
    </recommendedName>
</protein>
<feature type="transmembrane region" description="Helical" evidence="1">
    <location>
        <begin position="850"/>
        <end position="868"/>
    </location>
</feature>
<organism evidence="3 4">
    <name type="scientific">Marchantia polymorpha subsp. ruderalis</name>
    <dbReference type="NCBI Taxonomy" id="1480154"/>
    <lineage>
        <taxon>Eukaryota</taxon>
        <taxon>Viridiplantae</taxon>
        <taxon>Streptophyta</taxon>
        <taxon>Embryophyta</taxon>
        <taxon>Marchantiophyta</taxon>
        <taxon>Marchantiopsida</taxon>
        <taxon>Marchantiidae</taxon>
        <taxon>Marchantiales</taxon>
        <taxon>Marchantiaceae</taxon>
        <taxon>Marchantia</taxon>
    </lineage>
</organism>
<dbReference type="Gene3D" id="3.30.70.100">
    <property type="match status" value="1"/>
</dbReference>
<dbReference type="InterPro" id="IPR036873">
    <property type="entry name" value="Rhodanese-like_dom_sf"/>
</dbReference>
<feature type="transmembrane region" description="Helical" evidence="1">
    <location>
        <begin position="921"/>
        <end position="938"/>
    </location>
</feature>
<dbReference type="Pfam" id="PF00581">
    <property type="entry name" value="Rhodanese"/>
    <property type="match status" value="1"/>
</dbReference>
<dbReference type="CDD" id="cd01518">
    <property type="entry name" value="RHOD_YceA"/>
    <property type="match status" value="1"/>
</dbReference>
<reference evidence="3" key="1">
    <citation type="submission" date="2016-03" db="EMBL/GenBank/DDBJ databases">
        <title>Mechanisms controlling the formation of the plant cell surface in tip-growing cells are functionally conserved among land plants.</title>
        <authorList>
            <person name="Honkanen S."/>
            <person name="Jones V.A."/>
            <person name="Morieri G."/>
            <person name="Champion C."/>
            <person name="Hetherington A.J."/>
            <person name="Kelly S."/>
            <person name="Saint-Marcoux D."/>
            <person name="Proust H."/>
            <person name="Prescott H."/>
            <person name="Dolan L."/>
        </authorList>
    </citation>
    <scope>NUCLEOTIDE SEQUENCE [LARGE SCALE GENOMIC DNA]</scope>
    <source>
        <tissue evidence="3">Whole gametophyte</tissue>
    </source>
</reference>
<dbReference type="AlphaFoldDB" id="A0A176W3U7"/>
<dbReference type="PANTHER" id="PTHR43268:SF3">
    <property type="entry name" value="RHODANESE-LIKE DOMAIN-CONTAINING PROTEIN 7-RELATED"/>
    <property type="match status" value="1"/>
</dbReference>
<feature type="domain" description="Rhodanese" evidence="2">
    <location>
        <begin position="362"/>
        <end position="465"/>
    </location>
</feature>
<evidence type="ECO:0000256" key="1">
    <source>
        <dbReference type="SAM" id="Phobius"/>
    </source>
</evidence>
<keyword evidence="4" id="KW-1185">Reference proteome</keyword>
<gene>
    <name evidence="3" type="ORF">AXG93_4193s1100</name>
</gene>
<dbReference type="EMBL" id="LVLJ01001842">
    <property type="protein sequence ID" value="OAE27710.1"/>
    <property type="molecule type" value="Genomic_DNA"/>
</dbReference>
<dbReference type="PANTHER" id="PTHR43268">
    <property type="entry name" value="THIOSULFATE SULFURTRANSFERASE/RHODANESE-LIKE DOMAIN-CONTAINING PROTEIN 2"/>
    <property type="match status" value="1"/>
</dbReference>
<sequence length="976" mass="108123">MEMTVLRGTACVSSLGGGGSRWSRSLSKSLSVATTRTRPLPRDSALFAKRSSVGSAISFEQSRCGGVAREMAVFARSPALHAFQRNLHCQRFEKPQGLSSCSHLRIKARASRCFFSQRRSVAGRSQSIFVCPRLGLASRLHTSSIQEGRYLCACLEEKRFDTDLHLESIFETEERVRSQLEDEGANQTACADEKIPNVASEATVTEDLSLEHWVVNFYHFVNIDDPHLEVARHTDFLKNYDVRGRIYISEQGINAQLSSRGKGAMEYAEWVKKDSRFSELLVQISPSPEGHAFPRLKLRYKPSLVQVEGGTQHLPVTDPIARAVPLSPSEWTKRLDAAKLVGNTERGSKQMDSNLDDEHTDTSRQVVLLDVRNGYEWDVGHFKGAQRPNVDCFKSTAFGLEEEEDARDDPLADVDKEEVDVLMYCTGGIRCDVYSTMLRAKGFKNLYSLKGGISNYLKEEGSRKWAGNLFVFDSRLAVPPKVYHDSPIQEGSMSDSLKNFEESRTEEAFARCRLCGDHILEPRHRNCANLDCNQLYLTCDECLTQSKGCCSDECSSAPKLRPLISRQQYERWHNYRPTEPALPKPADYVSRRAMKRRRRKERRKELMNNGDTLLPMVFEEGKNAKLKELLDVDDSSRQDCSRFEFIGKLRSLFFGRPAGTSDSCSASVKKVNACTSKLTVLSEGCCEFAISNCLASTLQFGAVQDDMETLIRGSVGLSSLRGVSVLPRPSLSRDLRRSRIAVAAGPQSSAPEIDQSENSTLVSCPTRHADTVFTAKTKKEDIAELVFFPRVEDDCTADSNSLLLSVSPLSILALAALPGAEQLTSLFSPFAELVRTFDLPEWLIHWGHPGNMAVVLFAMGGYGTYLGWQIRVGDDMALKATAKDLHPKLFAGLFFFFAAGATGGVTSLLTQGKSIFESNHALTGLIGLALLAIQTGLSSQFEGKPELRSIHAYLGSSIMALFLVHAALGLQLGLSL</sequence>
<dbReference type="InterPro" id="IPR022111">
    <property type="entry name" value="Rhodanese_C"/>
</dbReference>
<dbReference type="Proteomes" id="UP000077202">
    <property type="component" value="Unassembled WGS sequence"/>
</dbReference>
<evidence type="ECO:0000313" key="4">
    <source>
        <dbReference type="Proteomes" id="UP000077202"/>
    </source>
</evidence>
<keyword evidence="1" id="KW-0472">Membrane</keyword>
<keyword evidence="1" id="KW-0812">Transmembrane</keyword>
<name>A0A176W3U7_MARPO</name>
<comment type="caution">
    <text evidence="3">The sequence shown here is derived from an EMBL/GenBank/DDBJ whole genome shotgun (WGS) entry which is preliminary data.</text>
</comment>